<keyword evidence="2" id="KW-1185">Reference proteome</keyword>
<evidence type="ECO:0000313" key="1">
    <source>
        <dbReference type="EMBL" id="KAI4374862.1"/>
    </source>
</evidence>
<sequence>MGVAAGSRTEESPAPSLSSLPSSIHLEGLHGGAIAALAERVSTACARTVVDGDLFLGELGMSYLSSATQNTELTVEGSMTVKNITMVVVDFKIRDTGKLVYNTSAAKL</sequence>
<proteinExistence type="predicted"/>
<comment type="caution">
    <text evidence="1">The sequence shown here is derived from an EMBL/GenBank/DDBJ whole genome shotgun (WGS) entry which is preliminary data.</text>
</comment>
<dbReference type="Proteomes" id="UP001057402">
    <property type="component" value="Chromosome 4"/>
</dbReference>
<protein>
    <submittedName>
        <fullName evidence="1">Uncharacterized protein</fullName>
    </submittedName>
</protein>
<dbReference type="EMBL" id="CM042883">
    <property type="protein sequence ID" value="KAI4374862.1"/>
    <property type="molecule type" value="Genomic_DNA"/>
</dbReference>
<organism evidence="1 2">
    <name type="scientific">Melastoma candidum</name>
    <dbReference type="NCBI Taxonomy" id="119954"/>
    <lineage>
        <taxon>Eukaryota</taxon>
        <taxon>Viridiplantae</taxon>
        <taxon>Streptophyta</taxon>
        <taxon>Embryophyta</taxon>
        <taxon>Tracheophyta</taxon>
        <taxon>Spermatophyta</taxon>
        <taxon>Magnoliopsida</taxon>
        <taxon>eudicotyledons</taxon>
        <taxon>Gunneridae</taxon>
        <taxon>Pentapetalae</taxon>
        <taxon>rosids</taxon>
        <taxon>malvids</taxon>
        <taxon>Myrtales</taxon>
        <taxon>Melastomataceae</taxon>
        <taxon>Melastomatoideae</taxon>
        <taxon>Melastomateae</taxon>
        <taxon>Melastoma</taxon>
    </lineage>
</organism>
<name>A0ACB9R756_9MYRT</name>
<gene>
    <name evidence="1" type="ORF">MLD38_012805</name>
</gene>
<evidence type="ECO:0000313" key="2">
    <source>
        <dbReference type="Proteomes" id="UP001057402"/>
    </source>
</evidence>
<accession>A0ACB9R756</accession>
<reference evidence="2" key="1">
    <citation type="journal article" date="2023" name="Front. Plant Sci.">
        <title>Chromosomal-level genome assembly of Melastoma candidum provides insights into trichome evolution.</title>
        <authorList>
            <person name="Zhong Y."/>
            <person name="Wu W."/>
            <person name="Sun C."/>
            <person name="Zou P."/>
            <person name="Liu Y."/>
            <person name="Dai S."/>
            <person name="Zhou R."/>
        </authorList>
    </citation>
    <scope>NUCLEOTIDE SEQUENCE [LARGE SCALE GENOMIC DNA]</scope>
</reference>